<proteinExistence type="predicted"/>
<organism evidence="1 2">
    <name type="scientific">Actinomortierella ambigua</name>
    <dbReference type="NCBI Taxonomy" id="1343610"/>
    <lineage>
        <taxon>Eukaryota</taxon>
        <taxon>Fungi</taxon>
        <taxon>Fungi incertae sedis</taxon>
        <taxon>Mucoromycota</taxon>
        <taxon>Mortierellomycotina</taxon>
        <taxon>Mortierellomycetes</taxon>
        <taxon>Mortierellales</taxon>
        <taxon>Mortierellaceae</taxon>
        <taxon>Actinomortierella</taxon>
    </lineage>
</organism>
<sequence>MTDPEFDFDEGVDVSKILKDIDAANEALDSLDVRADALTATLTALLRAQSQANPYGEVSATNGEAVSMEIEAKTDTEANQ</sequence>
<accession>A0A9P6Q3W5</accession>
<evidence type="ECO:0000313" key="2">
    <source>
        <dbReference type="Proteomes" id="UP000807716"/>
    </source>
</evidence>
<gene>
    <name evidence="1" type="ORF">DFQ27_005065</name>
</gene>
<dbReference type="AlphaFoldDB" id="A0A9P6Q3W5"/>
<dbReference type="OrthoDB" id="2435588at2759"/>
<name>A0A9P6Q3W5_9FUNG</name>
<comment type="caution">
    <text evidence="1">The sequence shown here is derived from an EMBL/GenBank/DDBJ whole genome shotgun (WGS) entry which is preliminary data.</text>
</comment>
<reference evidence="1" key="1">
    <citation type="journal article" date="2020" name="Fungal Divers.">
        <title>Resolving the Mortierellaceae phylogeny through synthesis of multi-gene phylogenetics and phylogenomics.</title>
        <authorList>
            <person name="Vandepol N."/>
            <person name="Liber J."/>
            <person name="Desiro A."/>
            <person name="Na H."/>
            <person name="Kennedy M."/>
            <person name="Barry K."/>
            <person name="Grigoriev I.V."/>
            <person name="Miller A.N."/>
            <person name="O'Donnell K."/>
            <person name="Stajich J.E."/>
            <person name="Bonito G."/>
        </authorList>
    </citation>
    <scope>NUCLEOTIDE SEQUENCE</scope>
    <source>
        <strain evidence="1">BC1065</strain>
    </source>
</reference>
<evidence type="ECO:0000313" key="1">
    <source>
        <dbReference type="EMBL" id="KAG0257554.1"/>
    </source>
</evidence>
<dbReference type="Proteomes" id="UP000807716">
    <property type="component" value="Unassembled WGS sequence"/>
</dbReference>
<dbReference type="EMBL" id="JAAAJB010000357">
    <property type="protein sequence ID" value="KAG0257554.1"/>
    <property type="molecule type" value="Genomic_DNA"/>
</dbReference>
<protein>
    <submittedName>
        <fullName evidence="1">Uncharacterized protein</fullName>
    </submittedName>
</protein>
<keyword evidence="2" id="KW-1185">Reference proteome</keyword>